<dbReference type="Proteomes" id="UP000283269">
    <property type="component" value="Unassembled WGS sequence"/>
</dbReference>
<dbReference type="AlphaFoldDB" id="A0A409XVA5"/>
<dbReference type="InParanoid" id="A0A409XVA5"/>
<keyword evidence="2" id="KW-1185">Reference proteome</keyword>
<dbReference type="OrthoDB" id="3212455at2759"/>
<organism evidence="1 2">
    <name type="scientific">Psilocybe cyanescens</name>
    <dbReference type="NCBI Taxonomy" id="93625"/>
    <lineage>
        <taxon>Eukaryota</taxon>
        <taxon>Fungi</taxon>
        <taxon>Dikarya</taxon>
        <taxon>Basidiomycota</taxon>
        <taxon>Agaricomycotina</taxon>
        <taxon>Agaricomycetes</taxon>
        <taxon>Agaricomycetidae</taxon>
        <taxon>Agaricales</taxon>
        <taxon>Agaricineae</taxon>
        <taxon>Strophariaceae</taxon>
        <taxon>Psilocybe</taxon>
    </lineage>
</organism>
<sequence length="110" mass="12350">MFADGSIAVALVKNQVMIVQAARTHAKREKFLDVRTYAPFGEGVFLATDVPSARICSSDLLTVLPPMDDSRIASQGMLELPKKAFSKYIEHSSRHQKRYESLWSAWVAKH</sequence>
<name>A0A409XVA5_PSICY</name>
<gene>
    <name evidence="1" type="ORF">CVT25_009368</name>
</gene>
<reference evidence="1 2" key="1">
    <citation type="journal article" date="2018" name="Evol. Lett.">
        <title>Horizontal gene cluster transfer increased hallucinogenic mushroom diversity.</title>
        <authorList>
            <person name="Reynolds H.T."/>
            <person name="Vijayakumar V."/>
            <person name="Gluck-Thaler E."/>
            <person name="Korotkin H.B."/>
            <person name="Matheny P.B."/>
            <person name="Slot J.C."/>
        </authorList>
    </citation>
    <scope>NUCLEOTIDE SEQUENCE [LARGE SCALE GENOMIC DNA]</scope>
    <source>
        <strain evidence="1 2">2631</strain>
    </source>
</reference>
<accession>A0A409XVA5</accession>
<comment type="caution">
    <text evidence="1">The sequence shown here is derived from an EMBL/GenBank/DDBJ whole genome shotgun (WGS) entry which is preliminary data.</text>
</comment>
<dbReference type="EMBL" id="NHYD01000278">
    <property type="protein sequence ID" value="PPQ94637.1"/>
    <property type="molecule type" value="Genomic_DNA"/>
</dbReference>
<protein>
    <submittedName>
        <fullName evidence="1">Uncharacterized protein</fullName>
    </submittedName>
</protein>
<evidence type="ECO:0000313" key="2">
    <source>
        <dbReference type="Proteomes" id="UP000283269"/>
    </source>
</evidence>
<proteinExistence type="predicted"/>
<evidence type="ECO:0000313" key="1">
    <source>
        <dbReference type="EMBL" id="PPQ94637.1"/>
    </source>
</evidence>